<gene>
    <name evidence="3" type="ORF">FHR34_003572</name>
</gene>
<dbReference type="InterPro" id="IPR010982">
    <property type="entry name" value="Lambda_DNA-bd_dom_sf"/>
</dbReference>
<organism evidence="3 4">
    <name type="scientific">Kitasatospora kifunensis</name>
    <name type="common">Streptomyces kifunensis</name>
    <dbReference type="NCBI Taxonomy" id="58351"/>
    <lineage>
        <taxon>Bacteria</taxon>
        <taxon>Bacillati</taxon>
        <taxon>Actinomycetota</taxon>
        <taxon>Actinomycetes</taxon>
        <taxon>Kitasatosporales</taxon>
        <taxon>Streptomycetaceae</taxon>
        <taxon>Kitasatospora</taxon>
    </lineage>
</organism>
<comment type="caution">
    <text evidence="3">The sequence shown here is derived from an EMBL/GenBank/DDBJ whole genome shotgun (WGS) entry which is preliminary data.</text>
</comment>
<dbReference type="InterPro" id="IPR001387">
    <property type="entry name" value="Cro/C1-type_HTH"/>
</dbReference>
<dbReference type="Pfam" id="PF01381">
    <property type="entry name" value="HTH_3"/>
    <property type="match status" value="1"/>
</dbReference>
<protein>
    <submittedName>
        <fullName evidence="3">Transcriptional regulator with XRE-family HTH domain</fullName>
    </submittedName>
</protein>
<feature type="domain" description="HTH cro/C1-type" evidence="2">
    <location>
        <begin position="19"/>
        <end position="78"/>
    </location>
</feature>
<dbReference type="SMART" id="SM00530">
    <property type="entry name" value="HTH_XRE"/>
    <property type="match status" value="1"/>
</dbReference>
<keyword evidence="4" id="KW-1185">Reference proteome</keyword>
<dbReference type="GO" id="GO:0003677">
    <property type="term" value="F:DNA binding"/>
    <property type="evidence" value="ECO:0007669"/>
    <property type="project" value="InterPro"/>
</dbReference>
<reference evidence="3 4" key="1">
    <citation type="submission" date="2020-08" db="EMBL/GenBank/DDBJ databases">
        <title>Sequencing the genomes of 1000 actinobacteria strains.</title>
        <authorList>
            <person name="Klenk H.-P."/>
        </authorList>
    </citation>
    <scope>NUCLEOTIDE SEQUENCE [LARGE SCALE GENOMIC DNA]</scope>
    <source>
        <strain evidence="3 4">DSM 41654</strain>
    </source>
</reference>
<dbReference type="CDD" id="cd00093">
    <property type="entry name" value="HTH_XRE"/>
    <property type="match status" value="1"/>
</dbReference>
<dbReference type="Gene3D" id="1.10.260.40">
    <property type="entry name" value="lambda repressor-like DNA-binding domains"/>
    <property type="match status" value="1"/>
</dbReference>
<dbReference type="Proteomes" id="UP000540506">
    <property type="component" value="Unassembled WGS sequence"/>
</dbReference>
<name>A0A7W7R3A9_KITKI</name>
<proteinExistence type="predicted"/>
<evidence type="ECO:0000259" key="2">
    <source>
        <dbReference type="PROSITE" id="PS50943"/>
    </source>
</evidence>
<accession>A0A7W7R3A9</accession>
<dbReference type="AlphaFoldDB" id="A0A7W7R3A9"/>
<dbReference type="SUPFAM" id="SSF47413">
    <property type="entry name" value="lambda repressor-like DNA-binding domains"/>
    <property type="match status" value="1"/>
</dbReference>
<feature type="region of interest" description="Disordered" evidence="1">
    <location>
        <begin position="121"/>
        <end position="145"/>
    </location>
</feature>
<dbReference type="RefSeq" id="WP_184936506.1">
    <property type="nucleotide sequence ID" value="NZ_JACHJV010000001.1"/>
</dbReference>
<evidence type="ECO:0000256" key="1">
    <source>
        <dbReference type="SAM" id="MobiDB-lite"/>
    </source>
</evidence>
<dbReference type="PROSITE" id="PS50943">
    <property type="entry name" value="HTH_CROC1"/>
    <property type="match status" value="1"/>
</dbReference>
<dbReference type="EMBL" id="JACHJV010000001">
    <property type="protein sequence ID" value="MBB4924579.1"/>
    <property type="molecule type" value="Genomic_DNA"/>
</dbReference>
<sequence length="182" mass="19318">MATRPVEIGPTGLQTAKNIERLRTELGMSQRRLAEILTDLGRPTPTTALSKIERGERRVDVDDLAAIAVALGVSPATLLLPPIADASQTTVTGAGPVTTEAAWDWADGISPLLPFPVDEPDQAGEDGPLTHALRARPEGRRTRHLPPIATTGQAAEAGPFSQLTRAELVQLLDNLKAAISRD</sequence>
<evidence type="ECO:0000313" key="4">
    <source>
        <dbReference type="Proteomes" id="UP000540506"/>
    </source>
</evidence>
<evidence type="ECO:0000313" key="3">
    <source>
        <dbReference type="EMBL" id="MBB4924579.1"/>
    </source>
</evidence>